<keyword evidence="6" id="KW-1185">Reference proteome</keyword>
<dbReference type="PANTHER" id="PTHR33204:SF29">
    <property type="entry name" value="TRANSCRIPTIONAL REGULATOR"/>
    <property type="match status" value="1"/>
</dbReference>
<evidence type="ECO:0000313" key="5">
    <source>
        <dbReference type="EMBL" id="OIV39944.1"/>
    </source>
</evidence>
<dbReference type="Gene3D" id="1.10.10.10">
    <property type="entry name" value="Winged helix-like DNA-binding domain superfamily/Winged helix DNA-binding domain"/>
    <property type="match status" value="1"/>
</dbReference>
<keyword evidence="2" id="KW-0238">DNA-binding</keyword>
<name>A0A1J7CEI5_FLAJO</name>
<dbReference type="AlphaFoldDB" id="A0A1J7CEI5"/>
<evidence type="ECO:0000256" key="1">
    <source>
        <dbReference type="ARBA" id="ARBA00023015"/>
    </source>
</evidence>
<dbReference type="GO" id="GO:0003677">
    <property type="term" value="F:DNA binding"/>
    <property type="evidence" value="ECO:0007669"/>
    <property type="project" value="UniProtKB-KW"/>
</dbReference>
<dbReference type="EMBL" id="MLFK01000011">
    <property type="protein sequence ID" value="OIV39944.1"/>
    <property type="molecule type" value="Genomic_DNA"/>
</dbReference>
<dbReference type="Pfam" id="PF01638">
    <property type="entry name" value="HxlR"/>
    <property type="match status" value="1"/>
</dbReference>
<evidence type="ECO:0000256" key="3">
    <source>
        <dbReference type="ARBA" id="ARBA00023163"/>
    </source>
</evidence>
<dbReference type="Proteomes" id="UP000182826">
    <property type="component" value="Unassembled WGS sequence"/>
</dbReference>
<gene>
    <name evidence="5" type="ORF">BKM63_21310</name>
</gene>
<accession>A0A1J7CEI5</accession>
<dbReference type="PROSITE" id="PS51118">
    <property type="entry name" value="HTH_HXLR"/>
    <property type="match status" value="1"/>
</dbReference>
<dbReference type="PANTHER" id="PTHR33204">
    <property type="entry name" value="TRANSCRIPTIONAL REGULATOR, MARR FAMILY"/>
    <property type="match status" value="1"/>
</dbReference>
<reference evidence="5 6" key="1">
    <citation type="submission" date="2016-10" db="EMBL/GenBank/DDBJ databases">
        <title>Draft Genome Sequence of Rhizobacteria Flavobacterium johnsoniae CI04.</title>
        <authorList>
            <person name="Bravo J.I."/>
            <person name="Lozano G.L."/>
            <person name="Handelsman J."/>
        </authorList>
    </citation>
    <scope>NUCLEOTIDE SEQUENCE [LARGE SCALE GENOMIC DNA]</scope>
    <source>
        <strain evidence="5 6">CI04</strain>
    </source>
</reference>
<keyword evidence="3" id="KW-0804">Transcription</keyword>
<comment type="caution">
    <text evidence="5">The sequence shown here is derived from an EMBL/GenBank/DDBJ whole genome shotgun (WGS) entry which is preliminary data.</text>
</comment>
<dbReference type="InterPro" id="IPR036390">
    <property type="entry name" value="WH_DNA-bd_sf"/>
</dbReference>
<sequence length="126" mass="14509">MTNRKENTTNNINRNFLSDCNLTYAVQLMGGRWKLPILIRLSNGKKRFGELKRIIPNITERMLTLQLRELERDGLVIRTVHHEVPPRVEYELTPVSSALIPICLQLDEWGAKHKDVHLGISSTLIP</sequence>
<dbReference type="OrthoDB" id="9797599at2"/>
<feature type="domain" description="HTH hxlR-type" evidence="4">
    <location>
        <begin position="20"/>
        <end position="118"/>
    </location>
</feature>
<evidence type="ECO:0000256" key="2">
    <source>
        <dbReference type="ARBA" id="ARBA00023125"/>
    </source>
</evidence>
<evidence type="ECO:0000313" key="6">
    <source>
        <dbReference type="Proteomes" id="UP000182826"/>
    </source>
</evidence>
<organism evidence="5 6">
    <name type="scientific">Flavobacterium johnsoniae</name>
    <name type="common">Cytophaga johnsonae</name>
    <dbReference type="NCBI Taxonomy" id="986"/>
    <lineage>
        <taxon>Bacteria</taxon>
        <taxon>Pseudomonadati</taxon>
        <taxon>Bacteroidota</taxon>
        <taxon>Flavobacteriia</taxon>
        <taxon>Flavobacteriales</taxon>
        <taxon>Flavobacteriaceae</taxon>
        <taxon>Flavobacterium</taxon>
    </lineage>
</organism>
<protein>
    <submittedName>
        <fullName evidence="5">Transcriptional regulator</fullName>
    </submittedName>
</protein>
<dbReference type="SUPFAM" id="SSF46785">
    <property type="entry name" value="Winged helix' DNA-binding domain"/>
    <property type="match status" value="1"/>
</dbReference>
<dbReference type="InterPro" id="IPR036388">
    <property type="entry name" value="WH-like_DNA-bd_sf"/>
</dbReference>
<dbReference type="InterPro" id="IPR002577">
    <property type="entry name" value="HTH_HxlR"/>
</dbReference>
<evidence type="ECO:0000259" key="4">
    <source>
        <dbReference type="PROSITE" id="PS51118"/>
    </source>
</evidence>
<keyword evidence="1" id="KW-0805">Transcription regulation</keyword>
<proteinExistence type="predicted"/>